<evidence type="ECO:0000256" key="9">
    <source>
        <dbReference type="SAM" id="Phobius"/>
    </source>
</evidence>
<keyword evidence="14" id="KW-1185">Reference proteome</keyword>
<keyword evidence="6 8" id="KW-0408">Iron</keyword>
<sequence>MKKLFIALLTLLPMAVFASGNAAHLDEANYDLRDKASLQNGAKIFMNYCSTCHSTQYQRYSRVADDLGIDRDVMTENLVFTGVKVGSLMLTAMPAESGAKWFGATPPDLTLEARLRGADWVYTYLRSFYIDETRPFGVNNVVFPSVGMPHVLEELQGTARLLEIKHNEEELDLPEGARIVKETEVVDADGVATGEILTSYLSPDGNGELSAEEFDEAMLDLVNFLVYSAEPNQLERQEMGFWVIGFLLILLVFTWFLNREYWRDVH</sequence>
<evidence type="ECO:0000313" key="12">
    <source>
        <dbReference type="EMBL" id="SGY92188.1"/>
    </source>
</evidence>
<dbReference type="Pfam" id="PF02167">
    <property type="entry name" value="Cytochrom_C1"/>
    <property type="match status" value="2"/>
</dbReference>
<feature type="binding site" description="covalent" evidence="8">
    <location>
        <position position="49"/>
    </location>
    <ligand>
        <name>heme c</name>
        <dbReference type="ChEBI" id="CHEBI:61717"/>
    </ligand>
</feature>
<keyword evidence="3 9" id="KW-0812">Transmembrane</keyword>
<evidence type="ECO:0000313" key="13">
    <source>
        <dbReference type="EMBL" id="SGZ02227.1"/>
    </source>
</evidence>
<gene>
    <name evidence="12" type="ORF">MT2528_2330</name>
    <name evidence="13" type="ORF">NVI5450_2530</name>
</gene>
<evidence type="ECO:0000256" key="6">
    <source>
        <dbReference type="ARBA" id="ARBA00023004"/>
    </source>
</evidence>
<accession>A0A090KDZ6</accession>
<dbReference type="GO" id="GO:0016020">
    <property type="term" value="C:membrane"/>
    <property type="evidence" value="ECO:0007669"/>
    <property type="project" value="UniProtKB-SubCell"/>
</dbReference>
<dbReference type="GeneID" id="61296188"/>
<proteinExistence type="predicted"/>
<dbReference type="InterPro" id="IPR036909">
    <property type="entry name" value="Cyt_c-like_dom_sf"/>
</dbReference>
<dbReference type="EMBL" id="FPLD01000066">
    <property type="protein sequence ID" value="SGZ02227.1"/>
    <property type="molecule type" value="Genomic_DNA"/>
</dbReference>
<feature type="chain" id="PRO_5015030004" evidence="10">
    <location>
        <begin position="19"/>
        <end position="266"/>
    </location>
</feature>
<dbReference type="InterPro" id="IPR009056">
    <property type="entry name" value="Cyt_c-like_dom"/>
</dbReference>
<feature type="binding site" description="covalent" evidence="8">
    <location>
        <position position="52"/>
    </location>
    <ligand>
        <name>heme c</name>
        <dbReference type="ChEBI" id="CHEBI:61717"/>
    </ligand>
</feature>
<protein>
    <submittedName>
        <fullName evidence="13">Ubiquinol--cytochrome c reductase, cytochrome c1</fullName>
    </submittedName>
</protein>
<dbReference type="Proteomes" id="UP000183794">
    <property type="component" value="Unassembled WGS sequence"/>
</dbReference>
<dbReference type="EMBL" id="FPLJ01000052">
    <property type="protein sequence ID" value="SGY92188.1"/>
    <property type="molecule type" value="Genomic_DNA"/>
</dbReference>
<comment type="cofactor">
    <cofactor evidence="8">
        <name>heme c</name>
        <dbReference type="ChEBI" id="CHEBI:61717"/>
    </cofactor>
    <text evidence="8">Binds 1 heme c group covalently per subunit.</text>
</comment>
<evidence type="ECO:0000256" key="4">
    <source>
        <dbReference type="ARBA" id="ARBA00022723"/>
    </source>
</evidence>
<dbReference type="Proteomes" id="UP000182660">
    <property type="component" value="Unassembled WGS sequence"/>
</dbReference>
<dbReference type="GO" id="GO:0046872">
    <property type="term" value="F:metal ion binding"/>
    <property type="evidence" value="ECO:0007669"/>
    <property type="project" value="UniProtKB-KW"/>
</dbReference>
<keyword evidence="2 8" id="KW-0349">Heme</keyword>
<evidence type="ECO:0000256" key="7">
    <source>
        <dbReference type="ARBA" id="ARBA00023136"/>
    </source>
</evidence>
<reference evidence="13 15" key="1">
    <citation type="submission" date="2016-11" db="EMBL/GenBank/DDBJ databases">
        <authorList>
            <person name="Jaros S."/>
            <person name="Januszkiewicz K."/>
            <person name="Wedrychowicz H."/>
        </authorList>
    </citation>
    <scope>NUCLEOTIDE SEQUENCE [LARGE SCALE GENOMIC DNA]</scope>
    <source>
        <strain evidence="13">NVI 5450</strain>
    </source>
</reference>
<feature type="signal peptide" evidence="10">
    <location>
        <begin position="1"/>
        <end position="18"/>
    </location>
</feature>
<dbReference type="PANTHER" id="PTHR10266">
    <property type="entry name" value="CYTOCHROME C1"/>
    <property type="match status" value="1"/>
</dbReference>
<feature type="transmembrane region" description="Helical" evidence="9">
    <location>
        <begin position="239"/>
        <end position="257"/>
    </location>
</feature>
<name>A0A090KDZ6_9GAMM</name>
<dbReference type="InterPro" id="IPR002326">
    <property type="entry name" value="Cyt_c1"/>
</dbReference>
<dbReference type="STRING" id="80854.MVIS_4201"/>
<evidence type="ECO:0000259" key="11">
    <source>
        <dbReference type="PROSITE" id="PS51007"/>
    </source>
</evidence>
<dbReference type="Gene3D" id="1.10.760.10">
    <property type="entry name" value="Cytochrome c-like domain"/>
    <property type="match status" value="1"/>
</dbReference>
<dbReference type="HOGENOM" id="CLU_078597_0_0_6"/>
<evidence type="ECO:0000256" key="2">
    <source>
        <dbReference type="ARBA" id="ARBA00022617"/>
    </source>
</evidence>
<evidence type="ECO:0000256" key="10">
    <source>
        <dbReference type="SAM" id="SignalP"/>
    </source>
</evidence>
<organism evidence="13 15">
    <name type="scientific">Moritella viscosa</name>
    <dbReference type="NCBI Taxonomy" id="80854"/>
    <lineage>
        <taxon>Bacteria</taxon>
        <taxon>Pseudomonadati</taxon>
        <taxon>Pseudomonadota</taxon>
        <taxon>Gammaproteobacteria</taxon>
        <taxon>Alteromonadales</taxon>
        <taxon>Moritellaceae</taxon>
        <taxon>Moritella</taxon>
    </lineage>
</organism>
<dbReference type="GO" id="GO:0020037">
    <property type="term" value="F:heme binding"/>
    <property type="evidence" value="ECO:0007669"/>
    <property type="project" value="InterPro"/>
</dbReference>
<keyword evidence="4 8" id="KW-0479">Metal-binding</keyword>
<dbReference type="KEGG" id="mvs:MVIS_4201"/>
<dbReference type="PROSITE" id="PS51007">
    <property type="entry name" value="CYTC"/>
    <property type="match status" value="1"/>
</dbReference>
<evidence type="ECO:0000256" key="5">
    <source>
        <dbReference type="ARBA" id="ARBA00022989"/>
    </source>
</evidence>
<evidence type="ECO:0000256" key="1">
    <source>
        <dbReference type="ARBA" id="ARBA00004370"/>
    </source>
</evidence>
<dbReference type="SUPFAM" id="SSF46626">
    <property type="entry name" value="Cytochrome c"/>
    <property type="match status" value="1"/>
</dbReference>
<dbReference type="AlphaFoldDB" id="A0A090KDZ6"/>
<dbReference type="PATRIC" id="fig|80854.5.peg.4455"/>
<dbReference type="GO" id="GO:0009055">
    <property type="term" value="F:electron transfer activity"/>
    <property type="evidence" value="ECO:0007669"/>
    <property type="project" value="InterPro"/>
</dbReference>
<keyword evidence="7 9" id="KW-0472">Membrane</keyword>
<evidence type="ECO:0000256" key="3">
    <source>
        <dbReference type="ARBA" id="ARBA00022692"/>
    </source>
</evidence>
<keyword evidence="10" id="KW-0732">Signal</keyword>
<evidence type="ECO:0000313" key="15">
    <source>
        <dbReference type="Proteomes" id="UP000183794"/>
    </source>
</evidence>
<reference evidence="12 14" key="2">
    <citation type="submission" date="2016-11" db="EMBL/GenBank/DDBJ databases">
        <authorList>
            <person name="Klemetsen T."/>
        </authorList>
    </citation>
    <scope>NUCLEOTIDE SEQUENCE [LARGE SCALE GENOMIC DNA]</scope>
    <source>
        <strain evidence="12">MT 2528</strain>
    </source>
</reference>
<dbReference type="RefSeq" id="WP_045112132.1">
    <property type="nucleotide sequence ID" value="NZ_CAWQZC010000139.1"/>
</dbReference>
<evidence type="ECO:0000256" key="8">
    <source>
        <dbReference type="PIRSR" id="PIRSR602326-1"/>
    </source>
</evidence>
<dbReference type="Gene3D" id="1.20.5.100">
    <property type="entry name" value="Cytochrome c1, transmembrane anchor, C-terminal"/>
    <property type="match status" value="1"/>
</dbReference>
<comment type="subcellular location">
    <subcellularLocation>
        <location evidence="1">Membrane</location>
    </subcellularLocation>
</comment>
<evidence type="ECO:0000313" key="14">
    <source>
        <dbReference type="Proteomes" id="UP000182660"/>
    </source>
</evidence>
<keyword evidence="5 9" id="KW-1133">Transmembrane helix</keyword>
<dbReference type="PANTHER" id="PTHR10266:SF3">
    <property type="entry name" value="CYTOCHROME C1, HEME PROTEIN, MITOCHONDRIAL"/>
    <property type="match status" value="1"/>
</dbReference>
<feature type="binding site" description="covalent" evidence="8">
    <location>
        <position position="53"/>
    </location>
    <ligand>
        <name>heme c</name>
        <dbReference type="ChEBI" id="CHEBI:61717"/>
    </ligand>
</feature>
<dbReference type="OrthoDB" id="9798864at2"/>
<feature type="domain" description="Cytochrome c" evidence="11">
    <location>
        <begin position="36"/>
        <end position="229"/>
    </location>
</feature>